<name>A0ACB9PTR3_BAUVA</name>
<gene>
    <name evidence="1" type="ORF">L6164_010505</name>
</gene>
<evidence type="ECO:0000313" key="1">
    <source>
        <dbReference type="EMBL" id="KAI4349970.1"/>
    </source>
</evidence>
<dbReference type="Proteomes" id="UP000828941">
    <property type="component" value="Chromosome 4"/>
</dbReference>
<organism evidence="1 2">
    <name type="scientific">Bauhinia variegata</name>
    <name type="common">Purple orchid tree</name>
    <name type="synonym">Phanera variegata</name>
    <dbReference type="NCBI Taxonomy" id="167791"/>
    <lineage>
        <taxon>Eukaryota</taxon>
        <taxon>Viridiplantae</taxon>
        <taxon>Streptophyta</taxon>
        <taxon>Embryophyta</taxon>
        <taxon>Tracheophyta</taxon>
        <taxon>Spermatophyta</taxon>
        <taxon>Magnoliopsida</taxon>
        <taxon>eudicotyledons</taxon>
        <taxon>Gunneridae</taxon>
        <taxon>Pentapetalae</taxon>
        <taxon>rosids</taxon>
        <taxon>fabids</taxon>
        <taxon>Fabales</taxon>
        <taxon>Fabaceae</taxon>
        <taxon>Cercidoideae</taxon>
        <taxon>Cercideae</taxon>
        <taxon>Bauhiniinae</taxon>
        <taxon>Bauhinia</taxon>
    </lineage>
</organism>
<comment type="caution">
    <text evidence="1">The sequence shown here is derived from an EMBL/GenBank/DDBJ whole genome shotgun (WGS) entry which is preliminary data.</text>
</comment>
<proteinExistence type="predicted"/>
<sequence>MACSISITLTAPPPSSQTSTKERHQLEHALVRISSTVTVTTAQKVLGLCSSDKCIPSANRSCPHSPMICPKFLSLTYSHYLDVDCLTNVMISGYWVGPDIDDGWGFVEAFIDGMT</sequence>
<reference evidence="1 2" key="1">
    <citation type="journal article" date="2022" name="DNA Res.">
        <title>Chromosomal-level genome assembly of the orchid tree Bauhinia variegata (Leguminosae; Cercidoideae) supports the allotetraploid origin hypothesis of Bauhinia.</title>
        <authorList>
            <person name="Zhong Y."/>
            <person name="Chen Y."/>
            <person name="Zheng D."/>
            <person name="Pang J."/>
            <person name="Liu Y."/>
            <person name="Luo S."/>
            <person name="Meng S."/>
            <person name="Qian L."/>
            <person name="Wei D."/>
            <person name="Dai S."/>
            <person name="Zhou R."/>
        </authorList>
    </citation>
    <scope>NUCLEOTIDE SEQUENCE [LARGE SCALE GENOMIC DNA]</scope>
    <source>
        <strain evidence="1">BV-YZ2020</strain>
    </source>
</reference>
<evidence type="ECO:0000313" key="2">
    <source>
        <dbReference type="Proteomes" id="UP000828941"/>
    </source>
</evidence>
<dbReference type="EMBL" id="CM039429">
    <property type="protein sequence ID" value="KAI4349970.1"/>
    <property type="molecule type" value="Genomic_DNA"/>
</dbReference>
<protein>
    <submittedName>
        <fullName evidence="1">Uncharacterized protein</fullName>
    </submittedName>
</protein>
<accession>A0ACB9PTR3</accession>
<keyword evidence="2" id="KW-1185">Reference proteome</keyword>